<comment type="caution">
    <text evidence="2">The sequence shown here is derived from an EMBL/GenBank/DDBJ whole genome shotgun (WGS) entry which is preliminary data.</text>
</comment>
<dbReference type="Proteomes" id="UP001274830">
    <property type="component" value="Unassembled WGS sequence"/>
</dbReference>
<evidence type="ECO:0000313" key="2">
    <source>
        <dbReference type="EMBL" id="KAK3675044.1"/>
    </source>
</evidence>
<proteinExistence type="predicted"/>
<gene>
    <name evidence="2" type="ORF">LTR78_004978</name>
</gene>
<evidence type="ECO:0000313" key="3">
    <source>
        <dbReference type="Proteomes" id="UP001274830"/>
    </source>
</evidence>
<keyword evidence="1" id="KW-1133">Transmembrane helix</keyword>
<keyword evidence="1" id="KW-0472">Membrane</keyword>
<dbReference type="AlphaFoldDB" id="A0AAE1C244"/>
<dbReference type="EMBL" id="JAUTXT010000016">
    <property type="protein sequence ID" value="KAK3675044.1"/>
    <property type="molecule type" value="Genomic_DNA"/>
</dbReference>
<evidence type="ECO:0000256" key="1">
    <source>
        <dbReference type="SAM" id="Phobius"/>
    </source>
</evidence>
<reference evidence="2" key="1">
    <citation type="submission" date="2023-07" db="EMBL/GenBank/DDBJ databases">
        <title>Black Yeasts Isolated from many extreme environments.</title>
        <authorList>
            <person name="Coleine C."/>
            <person name="Stajich J.E."/>
            <person name="Selbmann L."/>
        </authorList>
    </citation>
    <scope>NUCLEOTIDE SEQUENCE</scope>
    <source>
        <strain evidence="2">CCFEE 5485</strain>
    </source>
</reference>
<protein>
    <submittedName>
        <fullName evidence="2">Uncharacterized protein</fullName>
    </submittedName>
</protein>
<feature type="transmembrane region" description="Helical" evidence="1">
    <location>
        <begin position="220"/>
        <end position="240"/>
    </location>
</feature>
<organism evidence="2 3">
    <name type="scientific">Recurvomyces mirabilis</name>
    <dbReference type="NCBI Taxonomy" id="574656"/>
    <lineage>
        <taxon>Eukaryota</taxon>
        <taxon>Fungi</taxon>
        <taxon>Dikarya</taxon>
        <taxon>Ascomycota</taxon>
        <taxon>Pezizomycotina</taxon>
        <taxon>Dothideomycetes</taxon>
        <taxon>Dothideomycetidae</taxon>
        <taxon>Mycosphaerellales</taxon>
        <taxon>Teratosphaeriaceae</taxon>
        <taxon>Recurvomyces</taxon>
    </lineage>
</organism>
<keyword evidence="1" id="KW-0812">Transmembrane</keyword>
<name>A0AAE1C244_9PEZI</name>
<sequence length="329" mass="37271">MALMTLIQSVNFQVPFGRWHLFEISDLEYVPSLVKHLCQNTLTAQWTKKLPIIQRQTPAELAANAILDALNTIEDIDSAQWTIIDFCSGGGGPIPVIERHINRHRKLEGKQPIQFRLSDIVPNLDAWMAHASRSDNLSFVPQPVDASFPPFSVISTTTPGDKQAAADQGLVSNGSKVFRLFCLSFHHFDDEQAKRVIKSTLETSDAFAIIELQDRCVGSLALMLLEYWLLFIISALWFWHNRLHLLLTYCIPVLPAIHCFDGFVSCLRTRTFAETMHLVEDVQGGKAAVREDSQGRLRRGHWVFSHSRSLHTWPVGYMDFTFGKKIEGK</sequence>
<keyword evidence="3" id="KW-1185">Reference proteome</keyword>
<accession>A0AAE1C244</accession>
<feature type="transmembrane region" description="Helical" evidence="1">
    <location>
        <begin position="246"/>
        <end position="267"/>
    </location>
</feature>